<organism evidence="1">
    <name type="scientific">marine sediment metagenome</name>
    <dbReference type="NCBI Taxonomy" id="412755"/>
    <lineage>
        <taxon>unclassified sequences</taxon>
        <taxon>metagenomes</taxon>
        <taxon>ecological metagenomes</taxon>
    </lineage>
</organism>
<feature type="non-terminal residue" evidence="1">
    <location>
        <position position="263"/>
    </location>
</feature>
<reference evidence="1" key="1">
    <citation type="journal article" date="2014" name="Front. Microbiol.">
        <title>High frequency of phylogenetically diverse reductive dehalogenase-homologous genes in deep subseafloor sedimentary metagenomes.</title>
        <authorList>
            <person name="Kawai M."/>
            <person name="Futagami T."/>
            <person name="Toyoda A."/>
            <person name="Takaki Y."/>
            <person name="Nishi S."/>
            <person name="Hori S."/>
            <person name="Arai W."/>
            <person name="Tsubouchi T."/>
            <person name="Morono Y."/>
            <person name="Uchiyama I."/>
            <person name="Ito T."/>
            <person name="Fujiyama A."/>
            <person name="Inagaki F."/>
            <person name="Takami H."/>
        </authorList>
    </citation>
    <scope>NUCLEOTIDE SEQUENCE</scope>
    <source>
        <strain evidence="1">Expedition CK06-06</strain>
    </source>
</reference>
<accession>X1F7P1</accession>
<dbReference type="EMBL" id="BART01030384">
    <property type="protein sequence ID" value="GAH16813.1"/>
    <property type="molecule type" value="Genomic_DNA"/>
</dbReference>
<comment type="caution">
    <text evidence="1">The sequence shown here is derived from an EMBL/GenBank/DDBJ whole genome shotgun (WGS) entry which is preliminary data.</text>
</comment>
<evidence type="ECO:0000313" key="1">
    <source>
        <dbReference type="EMBL" id="GAH16813.1"/>
    </source>
</evidence>
<dbReference type="AlphaFoldDB" id="X1F7P1"/>
<feature type="non-terminal residue" evidence="1">
    <location>
        <position position="1"/>
    </location>
</feature>
<gene>
    <name evidence="1" type="ORF">S01H4_53074</name>
</gene>
<protein>
    <submittedName>
        <fullName evidence="1">Uncharacterized protein</fullName>
    </submittedName>
</protein>
<sequence length="263" mass="28892">TVVGEGKFLRVGKFFGKKTRTVSKGQRVSAIVGKYKKVAALSEKEAVIVTKTKGLAKVGIPKRRWFMPKGLKKMTAAFKEKIAGKQIRVIEKKAATVIKAGDVYHPPSKLSLFTKSFKAKGGAIFETGKAPKGISIIEKGRVDFLGPAKPGKTFFQKVLAAKPKHPLTALYKKMKVPTYPSKAIPRYPFTAFGKKPLWALRKAPAISFAAGTKSYAWMKRTKAEELSEIRKAGTPYGKQFLKELEKGKPGIPKKITKDAIKKG</sequence>
<proteinExistence type="predicted"/>
<name>X1F7P1_9ZZZZ</name>